<dbReference type="InterPro" id="IPR049452">
    <property type="entry name" value="Anoctamin_TM"/>
</dbReference>
<evidence type="ECO:0000256" key="6">
    <source>
        <dbReference type="RuleBase" id="RU280814"/>
    </source>
</evidence>
<feature type="compositionally biased region" description="Low complexity" evidence="7">
    <location>
        <begin position="805"/>
        <end position="816"/>
    </location>
</feature>
<evidence type="ECO:0000256" key="2">
    <source>
        <dbReference type="ARBA" id="ARBA00009671"/>
    </source>
</evidence>
<feature type="compositionally biased region" description="Polar residues" evidence="7">
    <location>
        <begin position="571"/>
        <end position="580"/>
    </location>
</feature>
<feature type="transmembrane region" description="Helical" evidence="6">
    <location>
        <begin position="229"/>
        <end position="253"/>
    </location>
</feature>
<accession>A0AAF3FEJ7</accession>
<name>A0AAF3FEJ7_9BILA</name>
<feature type="region of interest" description="Disordered" evidence="7">
    <location>
        <begin position="521"/>
        <end position="583"/>
    </location>
</feature>
<evidence type="ECO:0000256" key="3">
    <source>
        <dbReference type="ARBA" id="ARBA00022692"/>
    </source>
</evidence>
<dbReference type="PANTHER" id="PTHR12308">
    <property type="entry name" value="ANOCTAMIN"/>
    <property type="match status" value="1"/>
</dbReference>
<evidence type="ECO:0000259" key="8">
    <source>
        <dbReference type="Pfam" id="PF04547"/>
    </source>
</evidence>
<organism evidence="9 10">
    <name type="scientific">Mesorhabditis belari</name>
    <dbReference type="NCBI Taxonomy" id="2138241"/>
    <lineage>
        <taxon>Eukaryota</taxon>
        <taxon>Metazoa</taxon>
        <taxon>Ecdysozoa</taxon>
        <taxon>Nematoda</taxon>
        <taxon>Chromadorea</taxon>
        <taxon>Rhabditida</taxon>
        <taxon>Rhabditina</taxon>
        <taxon>Rhabditomorpha</taxon>
        <taxon>Rhabditoidea</taxon>
        <taxon>Rhabditidae</taxon>
        <taxon>Mesorhabditinae</taxon>
        <taxon>Mesorhabditis</taxon>
    </lineage>
</organism>
<comment type="caution">
    <text evidence="6">Lacks conserved residue(s) required for the propagation of feature annotation.</text>
</comment>
<feature type="domain" description="Anoctamin transmembrane" evidence="8">
    <location>
        <begin position="218"/>
        <end position="756"/>
    </location>
</feature>
<dbReference type="WBParaSite" id="MBELARI_LOCUS5449.2">
    <property type="protein sequence ID" value="MBELARI_LOCUS5449.2"/>
    <property type="gene ID" value="MBELARI_LOCUS5449"/>
</dbReference>
<feature type="region of interest" description="Disordered" evidence="7">
    <location>
        <begin position="805"/>
        <end position="890"/>
    </location>
</feature>
<dbReference type="PANTHER" id="PTHR12308:SF51">
    <property type="entry name" value="ANOCTAMIN-8"/>
    <property type="match status" value="1"/>
</dbReference>
<evidence type="ECO:0000313" key="9">
    <source>
        <dbReference type="Proteomes" id="UP000887575"/>
    </source>
</evidence>
<dbReference type="GO" id="GO:0005254">
    <property type="term" value="F:chloride channel activity"/>
    <property type="evidence" value="ECO:0007669"/>
    <property type="project" value="TreeGrafter"/>
</dbReference>
<dbReference type="GO" id="GO:0005886">
    <property type="term" value="C:plasma membrane"/>
    <property type="evidence" value="ECO:0007669"/>
    <property type="project" value="TreeGrafter"/>
</dbReference>
<feature type="transmembrane region" description="Helical" evidence="6">
    <location>
        <begin position="273"/>
        <end position="294"/>
    </location>
</feature>
<comment type="similarity">
    <text evidence="2 6">Belongs to the anoctamin family.</text>
</comment>
<evidence type="ECO:0000256" key="7">
    <source>
        <dbReference type="SAM" id="MobiDB-lite"/>
    </source>
</evidence>
<reference evidence="10" key="1">
    <citation type="submission" date="2024-02" db="UniProtKB">
        <authorList>
            <consortium name="WormBaseParasite"/>
        </authorList>
    </citation>
    <scope>IDENTIFICATION</scope>
</reference>
<keyword evidence="4 6" id="KW-1133">Transmembrane helix</keyword>
<evidence type="ECO:0000313" key="10">
    <source>
        <dbReference type="WBParaSite" id="MBELARI_LOCUS5449.2"/>
    </source>
</evidence>
<feature type="compositionally biased region" description="Basic and acidic residues" evidence="7">
    <location>
        <begin position="521"/>
        <end position="533"/>
    </location>
</feature>
<feature type="transmembrane region" description="Helical" evidence="6">
    <location>
        <begin position="356"/>
        <end position="378"/>
    </location>
</feature>
<protein>
    <recommendedName>
        <fullName evidence="6">Anoctamin</fullName>
    </recommendedName>
</protein>
<evidence type="ECO:0000256" key="5">
    <source>
        <dbReference type="ARBA" id="ARBA00023136"/>
    </source>
</evidence>
<dbReference type="AlphaFoldDB" id="A0AAF3FEJ7"/>
<keyword evidence="3 6" id="KW-0812">Transmembrane</keyword>
<keyword evidence="5 6" id="KW-0472">Membrane</keyword>
<dbReference type="Pfam" id="PF04547">
    <property type="entry name" value="Anoctamin"/>
    <property type="match status" value="1"/>
</dbReference>
<feature type="compositionally biased region" description="Low complexity" evidence="7">
    <location>
        <begin position="827"/>
        <end position="858"/>
    </location>
</feature>
<feature type="transmembrane region" description="Helical" evidence="6">
    <location>
        <begin position="384"/>
        <end position="406"/>
    </location>
</feature>
<comment type="subcellular location">
    <subcellularLocation>
        <location evidence="1 6">Membrane</location>
        <topology evidence="1 6">Multi-pass membrane protein</topology>
    </subcellularLocation>
</comment>
<feature type="transmembrane region" description="Helical" evidence="6">
    <location>
        <begin position="442"/>
        <end position="460"/>
    </location>
</feature>
<dbReference type="Proteomes" id="UP000887575">
    <property type="component" value="Unassembled WGS sequence"/>
</dbReference>
<dbReference type="InterPro" id="IPR007632">
    <property type="entry name" value="Anoctamin"/>
</dbReference>
<keyword evidence="9" id="KW-1185">Reference proteome</keyword>
<proteinExistence type="inferred from homology"/>
<evidence type="ECO:0000256" key="1">
    <source>
        <dbReference type="ARBA" id="ARBA00004141"/>
    </source>
</evidence>
<evidence type="ECO:0000256" key="4">
    <source>
        <dbReference type="ARBA" id="ARBA00022989"/>
    </source>
</evidence>
<sequence length="890" mass="102085">MLQQKVQNLVQEGIQQGHRLALSSDLWRYASESGSSCDVLLALCHDDDDQTMKDTVCWLVNTLRHLEPALIVEVRHHRLNDCYALYFSADYRDLLKGAELCHLKKPVKPKFGGGLRDFCFDEAHCFNGVENKVTFLTGTERAWIVKQMIEGIRIPRGGLCLSTKTRRITLPEMAPLITHLSAVGIVDRILPLHDANQLRFLQRKWVMSFLDPQPLDLVKDYFGTEIAMYFSWLGFLTSTLWFPAGLGLIMFLFGGFTYKTTKDIEQELDTYQLLNDICFVLFAFVNCIWSTVYLELWKRKQAELAFKWGTYTVEINALLHDPRPGFKGEFMAPNPVTGLMEPQYPAWKCAAIRYGLTYPITFFCVFLMFCAMLLIFTAQDTANYYFGGSLLFGWICYVPMIIYALLIVASEKLYRLLALFLNNLENYRTADEYEDFLVSKIVIFQFVTAFGSLFYIAFIIKDMKRLQETLATLLITRQLTQNIMEMAVPFLIEKFKFSRLTYKMTRSMSDDTLRRHVQEIRRKRNESESEASRSDPPSPPQLSTDQSPSTIIRQRLLKERSPSDEDESVTEKLNNNSSMKFQKETLKTMRSPRLPLPEFVPHAEGVQVTQAELESLMSVYERPLDDYLEMFIQFGYVLLFSPAFPLAAVCALVNNLIEIRVDAFKLCNTVQRPFGRRVRDIGAWQYSMQLLGTLGVMVNCALIGQSGLVQRIWPELSWASQIVIVVVLEHVMLGVRALVDSAVPDVPQWIKVETAKQEHFRAEAFKRSSRLLDRFERAEFSHSPPSDPLIENIVEVKKVKVEVQSTSQKQQNKQQNGAAKSTPAANPSVESKLSESSSQKPSPKASSQSPQSSASSSKFFKRRSITPMMRFSNFMKREQQKEKQDFLFKN</sequence>
<feature type="compositionally biased region" description="Polar residues" evidence="7">
    <location>
        <begin position="541"/>
        <end position="552"/>
    </location>
</feature>
<feature type="compositionally biased region" description="Basic and acidic residues" evidence="7">
    <location>
        <begin position="875"/>
        <end position="890"/>
    </location>
</feature>